<dbReference type="GO" id="GO:0043531">
    <property type="term" value="F:ADP binding"/>
    <property type="evidence" value="ECO:0007669"/>
    <property type="project" value="InterPro"/>
</dbReference>
<feature type="domain" description="Disease resistance protein At4g27190-like leucine-rich repeats" evidence="9">
    <location>
        <begin position="1006"/>
        <end position="1131"/>
    </location>
</feature>
<gene>
    <name evidence="10" type="ORF">M0R45_010136</name>
</gene>
<keyword evidence="11" id="KW-1185">Reference proteome</keyword>
<dbReference type="InterPro" id="IPR057135">
    <property type="entry name" value="At4g27190-like_LRR"/>
</dbReference>
<dbReference type="PRINTS" id="PR00364">
    <property type="entry name" value="DISEASERSIST"/>
</dbReference>
<evidence type="ECO:0008006" key="12">
    <source>
        <dbReference type="Google" id="ProtNLM"/>
    </source>
</evidence>
<dbReference type="InterPro" id="IPR042197">
    <property type="entry name" value="Apaf_helical"/>
</dbReference>
<dbReference type="Proteomes" id="UP001457282">
    <property type="component" value="Unassembled WGS sequence"/>
</dbReference>
<feature type="domain" description="Disease resistance protein At4g27190-like leucine-rich repeats" evidence="9">
    <location>
        <begin position="1436"/>
        <end position="1514"/>
    </location>
</feature>
<organism evidence="10 11">
    <name type="scientific">Rubus argutus</name>
    <name type="common">Southern blackberry</name>
    <dbReference type="NCBI Taxonomy" id="59490"/>
    <lineage>
        <taxon>Eukaryota</taxon>
        <taxon>Viridiplantae</taxon>
        <taxon>Streptophyta</taxon>
        <taxon>Embryophyta</taxon>
        <taxon>Tracheophyta</taxon>
        <taxon>Spermatophyta</taxon>
        <taxon>Magnoliopsida</taxon>
        <taxon>eudicotyledons</taxon>
        <taxon>Gunneridae</taxon>
        <taxon>Pentapetalae</taxon>
        <taxon>rosids</taxon>
        <taxon>fabids</taxon>
        <taxon>Rosales</taxon>
        <taxon>Rosaceae</taxon>
        <taxon>Rosoideae</taxon>
        <taxon>Rosoideae incertae sedis</taxon>
        <taxon>Rubus</taxon>
    </lineage>
</organism>
<dbReference type="InterPro" id="IPR032675">
    <property type="entry name" value="LRR_dom_sf"/>
</dbReference>
<feature type="domain" description="NB-ARC" evidence="8">
    <location>
        <begin position="356"/>
        <end position="517"/>
    </location>
</feature>
<dbReference type="Gene3D" id="1.10.10.10">
    <property type="entry name" value="Winged helix-like DNA-binding domain superfamily/Winged helix DNA-binding domain"/>
    <property type="match status" value="1"/>
</dbReference>
<feature type="domain" description="Disease resistance protein At4g27190-like leucine-rich repeats" evidence="9">
    <location>
        <begin position="1216"/>
        <end position="1344"/>
    </location>
</feature>
<evidence type="ECO:0000256" key="2">
    <source>
        <dbReference type="ARBA" id="ARBA00022614"/>
    </source>
</evidence>
<dbReference type="Gene3D" id="1.10.8.430">
    <property type="entry name" value="Helical domain of apoptotic protease-activating factors"/>
    <property type="match status" value="1"/>
</dbReference>
<dbReference type="Gene3D" id="3.40.50.300">
    <property type="entry name" value="P-loop containing nucleotide triphosphate hydrolases"/>
    <property type="match status" value="2"/>
</dbReference>
<feature type="domain" description="Disease resistance protein At4g27190-like leucine-rich repeats" evidence="9">
    <location>
        <begin position="1524"/>
        <end position="1613"/>
    </location>
</feature>
<keyword evidence="5" id="KW-0611">Plant defense</keyword>
<dbReference type="Pfam" id="PF00931">
    <property type="entry name" value="NB-ARC"/>
    <property type="match status" value="2"/>
</dbReference>
<evidence type="ECO:0000259" key="8">
    <source>
        <dbReference type="Pfam" id="PF00931"/>
    </source>
</evidence>
<protein>
    <recommendedName>
        <fullName evidence="12">AAA+ ATPase domain-containing protein</fullName>
    </recommendedName>
</protein>
<feature type="domain" description="NB-ARC" evidence="8">
    <location>
        <begin position="196"/>
        <end position="336"/>
    </location>
</feature>
<dbReference type="SUPFAM" id="SSF52047">
    <property type="entry name" value="RNI-like"/>
    <property type="match status" value="1"/>
</dbReference>
<evidence type="ECO:0000256" key="4">
    <source>
        <dbReference type="ARBA" id="ARBA00022741"/>
    </source>
</evidence>
<evidence type="ECO:0000256" key="1">
    <source>
        <dbReference type="ARBA" id="ARBA00008894"/>
    </source>
</evidence>
<evidence type="ECO:0000256" key="5">
    <source>
        <dbReference type="ARBA" id="ARBA00022821"/>
    </source>
</evidence>
<evidence type="ECO:0000259" key="9">
    <source>
        <dbReference type="Pfam" id="PF23247"/>
    </source>
</evidence>
<keyword evidence="4" id="KW-0547">Nucleotide-binding</keyword>
<dbReference type="GO" id="GO:0006952">
    <property type="term" value="P:defense response"/>
    <property type="evidence" value="ECO:0007669"/>
    <property type="project" value="UniProtKB-KW"/>
</dbReference>
<feature type="region of interest" description="Disordered" evidence="7">
    <location>
        <begin position="866"/>
        <end position="902"/>
    </location>
</feature>
<accession>A0AAW1Y7Z9</accession>
<feature type="compositionally biased region" description="Basic and acidic residues" evidence="7">
    <location>
        <begin position="866"/>
        <end position="889"/>
    </location>
</feature>
<proteinExistence type="inferred from homology"/>
<keyword evidence="6" id="KW-0067">ATP-binding</keyword>
<comment type="caution">
    <text evidence="10">The sequence shown here is derived from an EMBL/GenBank/DDBJ whole genome shotgun (WGS) entry which is preliminary data.</text>
</comment>
<evidence type="ECO:0000256" key="6">
    <source>
        <dbReference type="ARBA" id="ARBA00022840"/>
    </source>
</evidence>
<evidence type="ECO:0000313" key="10">
    <source>
        <dbReference type="EMBL" id="KAK9944575.1"/>
    </source>
</evidence>
<dbReference type="GO" id="GO:0005524">
    <property type="term" value="F:ATP binding"/>
    <property type="evidence" value="ECO:0007669"/>
    <property type="project" value="UniProtKB-KW"/>
</dbReference>
<evidence type="ECO:0000256" key="7">
    <source>
        <dbReference type="SAM" id="MobiDB-lite"/>
    </source>
</evidence>
<dbReference type="InterPro" id="IPR002182">
    <property type="entry name" value="NB-ARC"/>
</dbReference>
<comment type="similarity">
    <text evidence="1">Belongs to the disease resistance NB-LRR family.</text>
</comment>
<dbReference type="EMBL" id="JBEDUW010000002">
    <property type="protein sequence ID" value="KAK9944575.1"/>
    <property type="molecule type" value="Genomic_DNA"/>
</dbReference>
<name>A0AAW1Y7Z9_RUBAR</name>
<dbReference type="Pfam" id="PF23247">
    <property type="entry name" value="LRR_RPS2"/>
    <property type="match status" value="4"/>
</dbReference>
<dbReference type="PANTHER" id="PTHR33463">
    <property type="entry name" value="NB-ARC DOMAIN-CONTAINING PROTEIN-RELATED"/>
    <property type="match status" value="1"/>
</dbReference>
<dbReference type="InterPro" id="IPR036388">
    <property type="entry name" value="WH-like_DNA-bd_sf"/>
</dbReference>
<dbReference type="SUPFAM" id="SSF52058">
    <property type="entry name" value="L domain-like"/>
    <property type="match status" value="1"/>
</dbReference>
<dbReference type="InterPro" id="IPR050905">
    <property type="entry name" value="Plant_NBS-LRR"/>
</dbReference>
<dbReference type="InterPro" id="IPR027417">
    <property type="entry name" value="P-loop_NTPase"/>
</dbReference>
<reference evidence="10 11" key="1">
    <citation type="journal article" date="2023" name="G3 (Bethesda)">
        <title>A chromosome-length genome assembly and annotation of blackberry (Rubus argutus, cv. 'Hillquist').</title>
        <authorList>
            <person name="Bruna T."/>
            <person name="Aryal R."/>
            <person name="Dudchenko O."/>
            <person name="Sargent D.J."/>
            <person name="Mead D."/>
            <person name="Buti M."/>
            <person name="Cavallini A."/>
            <person name="Hytonen T."/>
            <person name="Andres J."/>
            <person name="Pham M."/>
            <person name="Weisz D."/>
            <person name="Mascagni F."/>
            <person name="Usai G."/>
            <person name="Natali L."/>
            <person name="Bassil N."/>
            <person name="Fernandez G.E."/>
            <person name="Lomsadze A."/>
            <person name="Armour M."/>
            <person name="Olukolu B."/>
            <person name="Poorten T."/>
            <person name="Britton C."/>
            <person name="Davik J."/>
            <person name="Ashrafi H."/>
            <person name="Aiden E.L."/>
            <person name="Borodovsky M."/>
            <person name="Worthington M."/>
        </authorList>
    </citation>
    <scope>NUCLEOTIDE SEQUENCE [LARGE SCALE GENOMIC DNA]</scope>
    <source>
        <strain evidence="10">PI 553951</strain>
    </source>
</reference>
<dbReference type="SUPFAM" id="SSF52540">
    <property type="entry name" value="P-loop containing nucleoside triphosphate hydrolases"/>
    <property type="match status" value="2"/>
</dbReference>
<evidence type="ECO:0000313" key="11">
    <source>
        <dbReference type="Proteomes" id="UP001457282"/>
    </source>
</evidence>
<evidence type="ECO:0000256" key="3">
    <source>
        <dbReference type="ARBA" id="ARBA00022737"/>
    </source>
</evidence>
<dbReference type="Gene3D" id="3.80.10.10">
    <property type="entry name" value="Ribonuclease Inhibitor"/>
    <property type="match status" value="3"/>
</dbReference>
<dbReference type="FunFam" id="3.40.50.300:FF:001091">
    <property type="entry name" value="Probable disease resistance protein At1g61300"/>
    <property type="match status" value="1"/>
</dbReference>
<sequence>MGFWFSVLGKLAEYTVAPVLRQFSYLIHYDSNIENLTSQVRRLADKRDGIQLAVGAATRNLETISPEVESWLHDVNNTIQEKETCFEEETVAKATCSNGWFPNLKTRHSLSRRAKKMTLIVDKLLGDGGFTIISHPAPPPEIFPFPNKKHSEHVAKALVKPHEGASSSGTSFPAPPSALMKLSEDLEYRLPYTKEVMDAVHNDDINMIGICGIIKGGDTVTTKEFIQIVKQQDLFEEVVMAVVSQNPDLKRIQGEIAAMLGLNLENMSLSEGAEMLHARMSTDTERFLVILADVWKKIDLEAVGIPHGESNQGCKIIFMSRLPNVFSEMRTQRNFKLLLASISAEGPMDFESRNSLLREVMNALASDQINPIVVCGMGGIGKTTLVREVGKKAKEGGLFDEVAMAVFTQNPNLSHIQDEIADFLDLKLTEQSLSGRAYKLRQRLSGSKRVLVILDNVWTQVDLKEVGIPLLCDGKGCKILVSSRNQGIFNEMQTKRNFPIGVLQESEAWSLFKEMAGDSIESAELHSVAHQVLSECAGLPIAISTVGRALQHKSKNMWVDAVTQLRKGCPENIPDVIQEVYGKIKLSYECLSSKEAKSCFLLCCLYPESGNIPIEDLVRYGVGLGLFNNIESMEEGRNRVETLVDILKSCFLLLDSNKKGCIRMHDVVRDVALYIASEGKEGFSARCEVELKDWPKTNGGSKQYTCSTLINNQTHQHTALLLLSCMDDLSLEPPSTIFKGMGDLKVLGIRSTIVRSILPSLPRLRNLQTLCLEHCNFNNDDVKKLNIVIGKLRTLMILSFRGSCIEQLPDKVKNLSKLRLLDLTGCSGLKIISPGVISSLTQLEELYMWNSFEQWVVEEQAPTDEHASQARQRKLEEDSRETPHQRPEELENFFDSTSAEENRKVNTNAKVSELLSLSCLTSLETVLPATKNMQSSVVFHKLERFKISIGFIDEKERLDASPDENYLRLHDLDGNSLVGSTISVLLKNTNTLDMKMKNLEDSLNFLDGDCSVNLKSLTLQDCALEYLIDTTDMVPRNAAFPVLDSLTIRNATRMTEICHGQLPMGSFKELTQLSVRNLSRLTHLWKVETQFECLGNLRRVVVESCLALKSVFLLSTGNDLKELEELEIVSCPSLEDIFALEGSGHVIKCLNLIRLRLVDLGRFGISKNVCTMNFPKLITLELRSLPELISLYSNHVASEHSSNPAIQHFLFDPKVKPFRELRFVVVTNCDNLHGVFSSNVVQNLQNLEQLEVKYCEALETVFDLEGLEIKEKNDATATLLSCLEKIELSYLPMLAYVWKPNPNILAFQNLNVLQVFRCDRLKYVFPLFMVEGLVKLKFMFIRFCPGLEDVFAKNEEHGNGETTNKIVIPQVRTLHLTNLLKLRTFCPVPCAVDCPSLKSLALTHSLDMKTFVPPVGATGSDPIHLFGEKVVFPVLETLEIHMSNFKEICCKQFSPNSFCELRILTVSYCDKLVRLVPVYMQNGLQKLEKLNVKHCSLLEEIFEFSGLTDNEKHAVIISQPEGMQPHQGFQNLTSLEIYGCDSLTILLSPSIARGLKKLKTLDISSCEKMVEIVPKEVDETENRNNLTRKQKKTENGNIFPQLSSLKLQHLPNLLSFSQGKYDLEWPLMEEILIRMCVNMKKFCLGSLGTPREVTLSISEYADKNLRQELNNSRKQS</sequence>
<dbReference type="PANTHER" id="PTHR33463:SF203">
    <property type="entry name" value="AAA+ ATPASE DOMAIN-CONTAINING PROTEIN"/>
    <property type="match status" value="1"/>
</dbReference>
<keyword evidence="3" id="KW-0677">Repeat</keyword>
<keyword evidence="2" id="KW-0433">Leucine-rich repeat</keyword>